<dbReference type="SUPFAM" id="SSF54695">
    <property type="entry name" value="POZ domain"/>
    <property type="match status" value="1"/>
</dbReference>
<reference evidence="4" key="1">
    <citation type="submission" date="2007-07" db="EMBL/GenBank/DDBJ databases">
        <title>PCAP assembly of the Caenorhabditis remanei genome.</title>
        <authorList>
            <consortium name="The Caenorhabditis remanei Sequencing Consortium"/>
            <person name="Wilson R.K."/>
        </authorList>
    </citation>
    <scope>NUCLEOTIDE SEQUENCE [LARGE SCALE GENOMIC DNA]</scope>
    <source>
        <strain evidence="4">PB4641</strain>
    </source>
</reference>
<dbReference type="SMART" id="SM00225">
    <property type="entry name" value="BTB"/>
    <property type="match status" value="1"/>
</dbReference>
<dbReference type="EMBL" id="DS268449">
    <property type="protein sequence ID" value="EFP03482.1"/>
    <property type="molecule type" value="Genomic_DNA"/>
</dbReference>
<protein>
    <recommendedName>
        <fullName evidence="3">BTB domain-containing protein</fullName>
    </recommendedName>
</protein>
<dbReference type="Gene3D" id="3.30.710.10">
    <property type="entry name" value="Potassium Channel Kv1.1, Chain A"/>
    <property type="match status" value="2"/>
</dbReference>
<dbReference type="InterPro" id="IPR052664">
    <property type="entry name" value="BTB-MATH_domain_protein"/>
</dbReference>
<sequence length="665" mass="77890">MNRDQPTIPRKKFILRDLFSKLGNANHAVIPIGVYFNYQLLLAIRIIDELIPRAELTIKCNNLNEETTQFSFYTDISLSTGYRLHTMWTEKYFNEKSNEIVIDWEHILIYRNLQDFRADLEVSFCDKRIDFENIWVSNIIIKVGNFNFNLIKAYLIMQCDYFQAMFSGNFIESEQKDFLHDERIPILESHVAGILEQATFFGARKVIKACEEFLLTKGYKFLKLAFQLSYKYNIEQLKKKCLNFVCCHEEFKIVRPENLDSLTREDMNQLFETSLQLQSHSNCSSLFVHSPRREPLLIVADFLPYPRPDSATGFESLRQQRERIFGRLMREEGGRNRGPARNEPSPRNRMGQNRNPPRGIPNRDQLRGAGPDGLGRGNHPIYVPFNHHPHAPPRNEPNPNYRLENEFDVQPLHGNRNHNNQDGMNQGNVRNQVNDLDREPNVAVPKLIRHSKIFKKAFSVLSEEERKIQLEKITVSDLKMFEDVNDNNLRMNDSNIEKILGQSETFASNTIFKKCSDFLINKSKLSIKEKFETATKFGLYELKEEDNETSCVSSGYELSDNCLSRMDIDIQLVILKDRVKRRDKTMKNMSYRRDEVVDKLLDEIEEKDEEIEEQKDETNKFQDLLWEKNARITYLECRGEEAPKDNKIANESENIDPENRNDRLG</sequence>
<dbReference type="PANTHER" id="PTHR22743:SF165">
    <property type="entry name" value="BTB AND MATH DOMAIN CONTAINING-RELATED"/>
    <property type="match status" value="1"/>
</dbReference>
<dbReference type="Pfam" id="PF00651">
    <property type="entry name" value="BTB"/>
    <property type="match status" value="1"/>
</dbReference>
<accession>E3MJ17</accession>
<evidence type="ECO:0000313" key="5">
    <source>
        <dbReference type="Proteomes" id="UP000008281"/>
    </source>
</evidence>
<dbReference type="InParanoid" id="E3MJ17"/>
<evidence type="ECO:0000313" key="4">
    <source>
        <dbReference type="EMBL" id="EFP03482.1"/>
    </source>
</evidence>
<evidence type="ECO:0000259" key="3">
    <source>
        <dbReference type="SMART" id="SM00225"/>
    </source>
</evidence>
<keyword evidence="1" id="KW-0175">Coiled coil</keyword>
<dbReference type="InterPro" id="IPR011333">
    <property type="entry name" value="SKP1/BTB/POZ_sf"/>
</dbReference>
<feature type="region of interest" description="Disordered" evidence="2">
    <location>
        <begin position="642"/>
        <end position="665"/>
    </location>
</feature>
<feature type="compositionally biased region" description="Basic and acidic residues" evidence="2">
    <location>
        <begin position="326"/>
        <end position="335"/>
    </location>
</feature>
<keyword evidence="5" id="KW-1185">Reference proteome</keyword>
<dbReference type="AlphaFoldDB" id="E3MJ17"/>
<dbReference type="Proteomes" id="UP000008281">
    <property type="component" value="Unassembled WGS sequence"/>
</dbReference>
<feature type="domain" description="BTB" evidence="3">
    <location>
        <begin position="137"/>
        <end position="218"/>
    </location>
</feature>
<organism evidence="5">
    <name type="scientific">Caenorhabditis remanei</name>
    <name type="common">Caenorhabditis vulgaris</name>
    <dbReference type="NCBI Taxonomy" id="31234"/>
    <lineage>
        <taxon>Eukaryota</taxon>
        <taxon>Metazoa</taxon>
        <taxon>Ecdysozoa</taxon>
        <taxon>Nematoda</taxon>
        <taxon>Chromadorea</taxon>
        <taxon>Rhabditida</taxon>
        <taxon>Rhabditina</taxon>
        <taxon>Rhabditomorpha</taxon>
        <taxon>Rhabditoidea</taxon>
        <taxon>Rhabditidae</taxon>
        <taxon>Peloderinae</taxon>
        <taxon>Caenorhabditis</taxon>
    </lineage>
</organism>
<evidence type="ECO:0000256" key="2">
    <source>
        <dbReference type="SAM" id="MobiDB-lite"/>
    </source>
</evidence>
<evidence type="ECO:0000256" key="1">
    <source>
        <dbReference type="SAM" id="Coils"/>
    </source>
</evidence>
<feature type="coiled-coil region" evidence="1">
    <location>
        <begin position="597"/>
        <end position="624"/>
    </location>
</feature>
<feature type="region of interest" description="Disordered" evidence="2">
    <location>
        <begin position="326"/>
        <end position="401"/>
    </location>
</feature>
<gene>
    <name evidence="4" type="ORF">CRE_09630</name>
</gene>
<dbReference type="InterPro" id="IPR000210">
    <property type="entry name" value="BTB/POZ_dom"/>
</dbReference>
<name>E3MJ17_CAERE</name>
<dbReference type="HOGENOM" id="CLU_412911_0_0_1"/>
<dbReference type="PANTHER" id="PTHR22743">
    <property type="entry name" value="MEPRIN/TRAF-LIKE MATH FAMILY-C.ELEGANS"/>
    <property type="match status" value="1"/>
</dbReference>
<dbReference type="OrthoDB" id="6359943at2759"/>
<proteinExistence type="predicted"/>